<comment type="caution">
    <text evidence="5">The sequence shown here is derived from an EMBL/GenBank/DDBJ whole genome shotgun (WGS) entry which is preliminary data.</text>
</comment>
<dbReference type="STRING" id="74649.A0A2P6PX81"/>
<dbReference type="OrthoDB" id="2423701at2759"/>
<keyword evidence="6" id="KW-1185">Reference proteome</keyword>
<feature type="compositionally biased region" description="Low complexity" evidence="4">
    <location>
        <begin position="307"/>
        <end position="325"/>
    </location>
</feature>
<dbReference type="InterPro" id="IPR019734">
    <property type="entry name" value="TPR_rpt"/>
</dbReference>
<evidence type="ECO:0000256" key="3">
    <source>
        <dbReference type="PROSITE-ProRule" id="PRU00339"/>
    </source>
</evidence>
<dbReference type="Gramene" id="PRQ26537">
    <property type="protein sequence ID" value="PRQ26537"/>
    <property type="gene ID" value="RchiOBHm_Chr6g0295691"/>
</dbReference>
<evidence type="ECO:0000313" key="5">
    <source>
        <dbReference type="EMBL" id="PRQ26537.1"/>
    </source>
</evidence>
<dbReference type="InterPro" id="IPR011990">
    <property type="entry name" value="TPR-like_helical_dom_sf"/>
</dbReference>
<organism evidence="5 6">
    <name type="scientific">Rosa chinensis</name>
    <name type="common">China rose</name>
    <dbReference type="NCBI Taxonomy" id="74649"/>
    <lineage>
        <taxon>Eukaryota</taxon>
        <taxon>Viridiplantae</taxon>
        <taxon>Streptophyta</taxon>
        <taxon>Embryophyta</taxon>
        <taxon>Tracheophyta</taxon>
        <taxon>Spermatophyta</taxon>
        <taxon>Magnoliopsida</taxon>
        <taxon>eudicotyledons</taxon>
        <taxon>Gunneridae</taxon>
        <taxon>Pentapetalae</taxon>
        <taxon>rosids</taxon>
        <taxon>fabids</taxon>
        <taxon>Rosales</taxon>
        <taxon>Rosaceae</taxon>
        <taxon>Rosoideae</taxon>
        <taxon>Rosoideae incertae sedis</taxon>
        <taxon>Rosa</taxon>
    </lineage>
</organism>
<protein>
    <submittedName>
        <fullName evidence="5">Putative acetyltransferase A, auxiliary subunit</fullName>
    </submittedName>
</protein>
<dbReference type="GO" id="GO:0016020">
    <property type="term" value="C:membrane"/>
    <property type="evidence" value="ECO:0007669"/>
    <property type="project" value="TreeGrafter"/>
</dbReference>
<dbReference type="Gene3D" id="1.20.5.420">
    <property type="entry name" value="Immunoglobulin FC, subunit C"/>
    <property type="match status" value="1"/>
</dbReference>
<accession>A0A2P6PX81</accession>
<feature type="region of interest" description="Disordered" evidence="4">
    <location>
        <begin position="76"/>
        <end position="102"/>
    </location>
</feature>
<dbReference type="EMBL" id="PDCK01000044">
    <property type="protein sequence ID" value="PRQ26537.1"/>
    <property type="molecule type" value="Genomic_DNA"/>
</dbReference>
<dbReference type="GO" id="GO:0016740">
    <property type="term" value="F:transferase activity"/>
    <property type="evidence" value="ECO:0007669"/>
    <property type="project" value="UniProtKB-KW"/>
</dbReference>
<dbReference type="PANTHER" id="PTHR45831:SF2">
    <property type="entry name" value="LD24721P"/>
    <property type="match status" value="1"/>
</dbReference>
<dbReference type="SMART" id="SM00028">
    <property type="entry name" value="TPR"/>
    <property type="match status" value="3"/>
</dbReference>
<gene>
    <name evidence="5" type="ORF">RchiOBHm_Chr6g0295691</name>
</gene>
<dbReference type="OMA" id="PFTMPFD"/>
<keyword evidence="1" id="KW-0677">Repeat</keyword>
<dbReference type="GO" id="GO:0060090">
    <property type="term" value="F:molecular adaptor activity"/>
    <property type="evidence" value="ECO:0007669"/>
    <property type="project" value="TreeGrafter"/>
</dbReference>
<dbReference type="Pfam" id="PF13431">
    <property type="entry name" value="TPR_17"/>
    <property type="match status" value="1"/>
</dbReference>
<evidence type="ECO:0000256" key="4">
    <source>
        <dbReference type="SAM" id="MobiDB-lite"/>
    </source>
</evidence>
<keyword evidence="2 3" id="KW-0802">TPR repeat</keyword>
<feature type="region of interest" description="Disordered" evidence="4">
    <location>
        <begin position="304"/>
        <end position="348"/>
    </location>
</feature>
<dbReference type="PROSITE" id="PS50005">
    <property type="entry name" value="TPR"/>
    <property type="match status" value="1"/>
</dbReference>
<evidence type="ECO:0000313" key="6">
    <source>
        <dbReference type="Proteomes" id="UP000238479"/>
    </source>
</evidence>
<feature type="compositionally biased region" description="Polar residues" evidence="4">
    <location>
        <begin position="90"/>
        <end position="102"/>
    </location>
</feature>
<dbReference type="AlphaFoldDB" id="A0A2P6PX81"/>
<reference evidence="5 6" key="1">
    <citation type="journal article" date="2018" name="Nat. Genet.">
        <title>The Rosa genome provides new insights in the design of modern roses.</title>
        <authorList>
            <person name="Bendahmane M."/>
        </authorList>
    </citation>
    <scope>NUCLEOTIDE SEQUENCE [LARGE SCALE GENOMIC DNA]</scope>
    <source>
        <strain evidence="6">cv. Old Blush</strain>
    </source>
</reference>
<dbReference type="PANTHER" id="PTHR45831">
    <property type="entry name" value="LD24721P"/>
    <property type="match status" value="1"/>
</dbReference>
<dbReference type="Proteomes" id="UP000238479">
    <property type="component" value="Chromosome 6"/>
</dbReference>
<keyword evidence="5" id="KW-0808">Transferase</keyword>
<evidence type="ECO:0000256" key="2">
    <source>
        <dbReference type="ARBA" id="ARBA00022803"/>
    </source>
</evidence>
<dbReference type="GO" id="GO:0072380">
    <property type="term" value="C:TRC complex"/>
    <property type="evidence" value="ECO:0007669"/>
    <property type="project" value="TreeGrafter"/>
</dbReference>
<sequence>MAPPLNTDSPISRRIVRSFLDFLSSVEPGPGVNVEGIEIARECLEEAFKLNTSPADDPIKPESLVEMFSSLGSNKLPENVSCHGQGSVPAPSSSAGQDTAAANLSEASKSLGQDLTSKNHELGESKDALFGQFFSALERTSSFMPLPDGSDDPVRLEKATQFFHDALNEMERSGCEEFSPKYLAETLKSQGNRAMQSKLYTKAIELYDCAIALCENNAVYRCNRAAAYTQIHKYAEAVRDCLQSIEIDPNYSKAYSRLGLAYYAVGNYREAIDKGFKKALQLDPNNEAIKENIRVAELKLIEQQQRSGSHQNTSSFSFSSSNGSASEHHNQSTGGSSQGAPPLFGSMPFNAGSGPADFANMFMNMAANAYQGQHSQDSQGDDHSSNVNGVDEPEIMVDGNINVNFGEMPAELSGALRSVMQMFSGATSQGNSQDTPNEGPRPN</sequence>
<feature type="region of interest" description="Disordered" evidence="4">
    <location>
        <begin position="371"/>
        <end position="392"/>
    </location>
</feature>
<dbReference type="FunFam" id="1.25.40.10:FF:000330">
    <property type="entry name" value="Tetratricopeptide repeat (TPR)-like superfamily protein"/>
    <property type="match status" value="1"/>
</dbReference>
<evidence type="ECO:0000256" key="1">
    <source>
        <dbReference type="ARBA" id="ARBA00022737"/>
    </source>
</evidence>
<proteinExistence type="predicted"/>
<dbReference type="InterPro" id="IPR047150">
    <property type="entry name" value="SGT"/>
</dbReference>
<dbReference type="Gene3D" id="1.25.40.10">
    <property type="entry name" value="Tetratricopeptide repeat domain"/>
    <property type="match status" value="1"/>
</dbReference>
<dbReference type="GO" id="GO:0006620">
    <property type="term" value="P:post-translational protein targeting to endoplasmic reticulum membrane"/>
    <property type="evidence" value="ECO:0007669"/>
    <property type="project" value="TreeGrafter"/>
</dbReference>
<dbReference type="SUPFAM" id="SSF48452">
    <property type="entry name" value="TPR-like"/>
    <property type="match status" value="1"/>
</dbReference>
<feature type="repeat" description="TPR" evidence="3">
    <location>
        <begin position="252"/>
        <end position="286"/>
    </location>
</feature>
<name>A0A2P6PX81_ROSCH</name>